<reference evidence="4" key="1">
    <citation type="journal article" date="2019" name="Int. J. Syst. Evol. Microbiol.">
        <title>The Global Catalogue of Microorganisms (GCM) 10K type strain sequencing project: providing services to taxonomists for standard genome sequencing and annotation.</title>
        <authorList>
            <consortium name="The Broad Institute Genomics Platform"/>
            <consortium name="The Broad Institute Genome Sequencing Center for Infectious Disease"/>
            <person name="Wu L."/>
            <person name="Ma J."/>
        </authorList>
    </citation>
    <scope>NUCLEOTIDE SEQUENCE [LARGE SCALE GENOMIC DNA]</scope>
    <source>
        <strain evidence="4">KCTC 42805</strain>
    </source>
</reference>
<dbReference type="SUPFAM" id="SSF51735">
    <property type="entry name" value="NAD(P)-binding Rossmann-fold domains"/>
    <property type="match status" value="1"/>
</dbReference>
<dbReference type="RefSeq" id="WP_381522498.1">
    <property type="nucleotide sequence ID" value="NZ_JBHULN010000005.1"/>
</dbReference>
<protein>
    <submittedName>
        <fullName evidence="3">Gfo/Idh/MocA family protein</fullName>
    </submittedName>
</protein>
<accession>A0ABW5M2D4</accession>
<organism evidence="3 4">
    <name type="scientific">Spirosoma soli</name>
    <dbReference type="NCBI Taxonomy" id="1770529"/>
    <lineage>
        <taxon>Bacteria</taxon>
        <taxon>Pseudomonadati</taxon>
        <taxon>Bacteroidota</taxon>
        <taxon>Cytophagia</taxon>
        <taxon>Cytophagales</taxon>
        <taxon>Cytophagaceae</taxon>
        <taxon>Spirosoma</taxon>
    </lineage>
</organism>
<dbReference type="InterPro" id="IPR043906">
    <property type="entry name" value="Gfo/Idh/MocA_OxRdtase_bact_C"/>
</dbReference>
<dbReference type="Pfam" id="PF01408">
    <property type="entry name" value="GFO_IDH_MocA"/>
    <property type="match status" value="1"/>
</dbReference>
<sequence>MNRTDFLKTSALAGATLITDPLQVRAIVPRAFITRKPAQKYRTALVGSGWWGTNILRCAVQAGESKVVALCDVDSRQLKTASDEVSKLTSDKPKLYKDYREMLAAEKPEIVIVATPDHWHPLIAIAAMQAGAHVYVEKPISHTINEGKAMVKTARQTGKICQVGTHRRISPHNVSGMEFLKSGKAGKIGMARAFVSYGGGPGKAVPDAEAPKELDWNMWCGPAPLQPYNPMIHPKGFRGFLNYANGTLGDWGIHWLDQILWWTDEKYPRKVYSTGGRAIKQDNTDAPDHQVATYEFEDFTVVWEHRQFAGNNAEKTMPNQAVGVYFYGTEGTFHMGWLDGWTFYPADSKKPVIHQDAQLNKPDDQNIAQLWANFLDCIKTNKTPVSDIEIGYRSTNMALLGMLSMKLGRSVDWDGDKILNDPEANKLLSRAYRGEWQYPV</sequence>
<dbReference type="EMBL" id="JBHULN010000005">
    <property type="protein sequence ID" value="MFD2571190.1"/>
    <property type="molecule type" value="Genomic_DNA"/>
</dbReference>
<dbReference type="PANTHER" id="PTHR43818">
    <property type="entry name" value="BCDNA.GH03377"/>
    <property type="match status" value="1"/>
</dbReference>
<dbReference type="InterPro" id="IPR050463">
    <property type="entry name" value="Gfo/Idh/MocA_oxidrdct_glycsds"/>
</dbReference>
<name>A0ABW5M2D4_9BACT</name>
<dbReference type="Gene3D" id="3.40.50.720">
    <property type="entry name" value="NAD(P)-binding Rossmann-like Domain"/>
    <property type="match status" value="1"/>
</dbReference>
<evidence type="ECO:0000313" key="4">
    <source>
        <dbReference type="Proteomes" id="UP001597469"/>
    </source>
</evidence>
<dbReference type="Proteomes" id="UP001597469">
    <property type="component" value="Unassembled WGS sequence"/>
</dbReference>
<dbReference type="SUPFAM" id="SSF55347">
    <property type="entry name" value="Glyceraldehyde-3-phosphate dehydrogenase-like, C-terminal domain"/>
    <property type="match status" value="1"/>
</dbReference>
<dbReference type="InterPro" id="IPR000683">
    <property type="entry name" value="Gfo/Idh/MocA-like_OxRdtase_N"/>
</dbReference>
<evidence type="ECO:0000313" key="3">
    <source>
        <dbReference type="EMBL" id="MFD2571190.1"/>
    </source>
</evidence>
<evidence type="ECO:0000259" key="2">
    <source>
        <dbReference type="Pfam" id="PF19051"/>
    </source>
</evidence>
<dbReference type="Gene3D" id="3.30.360.10">
    <property type="entry name" value="Dihydrodipicolinate Reductase, domain 2"/>
    <property type="match status" value="1"/>
</dbReference>
<feature type="domain" description="Gfo/Idh/MocA-like oxidoreductase N-terminal" evidence="1">
    <location>
        <begin position="42"/>
        <end position="164"/>
    </location>
</feature>
<dbReference type="InterPro" id="IPR036291">
    <property type="entry name" value="NAD(P)-bd_dom_sf"/>
</dbReference>
<gene>
    <name evidence="3" type="ORF">ACFSUS_11135</name>
</gene>
<comment type="caution">
    <text evidence="3">The sequence shown here is derived from an EMBL/GenBank/DDBJ whole genome shotgun (WGS) entry which is preliminary data.</text>
</comment>
<feature type="domain" description="Gfo/Idh/MocA-like oxidoreductase bacterial type C-terminal" evidence="2">
    <location>
        <begin position="205"/>
        <end position="437"/>
    </location>
</feature>
<keyword evidence="4" id="KW-1185">Reference proteome</keyword>
<proteinExistence type="predicted"/>
<evidence type="ECO:0000259" key="1">
    <source>
        <dbReference type="Pfam" id="PF01408"/>
    </source>
</evidence>
<dbReference type="Pfam" id="PF19051">
    <property type="entry name" value="GFO_IDH_MocA_C2"/>
    <property type="match status" value="1"/>
</dbReference>
<dbReference type="PANTHER" id="PTHR43818:SF5">
    <property type="entry name" value="OXIDOREDUCTASE FAMILY PROTEIN"/>
    <property type="match status" value="1"/>
</dbReference>